<protein>
    <submittedName>
        <fullName evidence="3">Uncharacterized protein</fullName>
    </submittedName>
</protein>
<reference evidence="3" key="1">
    <citation type="submission" date="2019-08" db="EMBL/GenBank/DDBJ databases">
        <authorList>
            <person name="Kucharzyk K."/>
            <person name="Murdoch R.W."/>
            <person name="Higgins S."/>
            <person name="Loffler F."/>
        </authorList>
    </citation>
    <scope>NUCLEOTIDE SEQUENCE</scope>
</reference>
<gene>
    <name evidence="3" type="ORF">SDC9_150558</name>
</gene>
<dbReference type="AlphaFoldDB" id="A0A645EMU5"/>
<proteinExistence type="predicted"/>
<evidence type="ECO:0000313" key="3">
    <source>
        <dbReference type="EMBL" id="MPN03331.1"/>
    </source>
</evidence>
<sequence>MSKKKKKPVKEPKVKKQGKGKDFLVFIIIAFVMVFLTSSFIVEDVYNYADRIVMTPEGVKEVYAASIGQSTFVEEVREKNNSSTTTQKAQPTAEPTVTPEPTPAATPEATPEENPTPTPAENE</sequence>
<dbReference type="EMBL" id="VSSQ01049255">
    <property type="protein sequence ID" value="MPN03331.1"/>
    <property type="molecule type" value="Genomic_DNA"/>
</dbReference>
<keyword evidence="2" id="KW-0472">Membrane</keyword>
<name>A0A645EMU5_9ZZZZ</name>
<feature type="transmembrane region" description="Helical" evidence="2">
    <location>
        <begin position="23"/>
        <end position="42"/>
    </location>
</feature>
<feature type="region of interest" description="Disordered" evidence="1">
    <location>
        <begin position="74"/>
        <end position="123"/>
    </location>
</feature>
<comment type="caution">
    <text evidence="3">The sequence shown here is derived from an EMBL/GenBank/DDBJ whole genome shotgun (WGS) entry which is preliminary data.</text>
</comment>
<feature type="compositionally biased region" description="Polar residues" evidence="1">
    <location>
        <begin position="81"/>
        <end position="90"/>
    </location>
</feature>
<keyword evidence="2" id="KW-0812">Transmembrane</keyword>
<evidence type="ECO:0000256" key="1">
    <source>
        <dbReference type="SAM" id="MobiDB-lite"/>
    </source>
</evidence>
<organism evidence="3">
    <name type="scientific">bioreactor metagenome</name>
    <dbReference type="NCBI Taxonomy" id="1076179"/>
    <lineage>
        <taxon>unclassified sequences</taxon>
        <taxon>metagenomes</taxon>
        <taxon>ecological metagenomes</taxon>
    </lineage>
</organism>
<accession>A0A645EMU5</accession>
<evidence type="ECO:0000256" key="2">
    <source>
        <dbReference type="SAM" id="Phobius"/>
    </source>
</evidence>
<feature type="compositionally biased region" description="Pro residues" evidence="1">
    <location>
        <begin position="114"/>
        <end position="123"/>
    </location>
</feature>
<keyword evidence="2" id="KW-1133">Transmembrane helix</keyword>